<dbReference type="PANTHER" id="PTHR43685:SF2">
    <property type="entry name" value="GLYCOSYLTRANSFERASE 2-LIKE DOMAIN-CONTAINING PROTEIN"/>
    <property type="match status" value="1"/>
</dbReference>
<dbReference type="Gene3D" id="3.90.550.10">
    <property type="entry name" value="Spore Coat Polysaccharide Biosynthesis Protein SpsA, Chain A"/>
    <property type="match status" value="1"/>
</dbReference>
<reference evidence="2" key="1">
    <citation type="submission" date="2020-08" db="EMBL/GenBank/DDBJ databases">
        <title>Sequencing the genomes of 1000 actinobacteria strains.</title>
        <authorList>
            <person name="Klenk H.-P."/>
        </authorList>
    </citation>
    <scope>NUCLEOTIDE SEQUENCE</scope>
    <source>
        <strain evidence="2">DSM 10695</strain>
    </source>
</reference>
<dbReference type="PANTHER" id="PTHR43685">
    <property type="entry name" value="GLYCOSYLTRANSFERASE"/>
    <property type="match status" value="1"/>
</dbReference>
<comment type="caution">
    <text evidence="2">The sequence shown here is derived from an EMBL/GenBank/DDBJ whole genome shotgun (WGS) entry which is preliminary data.</text>
</comment>
<feature type="domain" description="Glycosyltransferase 2-like" evidence="1">
    <location>
        <begin position="26"/>
        <end position="133"/>
    </location>
</feature>
<keyword evidence="3" id="KW-1185">Reference proteome</keyword>
<name>A0A923E521_9ACTO</name>
<dbReference type="EMBL" id="JACHMK010000001">
    <property type="protein sequence ID" value="MBB6334285.1"/>
    <property type="molecule type" value="Genomic_DNA"/>
</dbReference>
<proteinExistence type="predicted"/>
<dbReference type="InterPro" id="IPR029044">
    <property type="entry name" value="Nucleotide-diphossugar_trans"/>
</dbReference>
<dbReference type="Proteomes" id="UP000617426">
    <property type="component" value="Unassembled WGS sequence"/>
</dbReference>
<dbReference type="InterPro" id="IPR050834">
    <property type="entry name" value="Glycosyltransf_2"/>
</dbReference>
<dbReference type="AlphaFoldDB" id="A0A923E521"/>
<accession>A0A923E521</accession>
<gene>
    <name evidence="2" type="ORF">HD592_000850</name>
</gene>
<evidence type="ECO:0000313" key="3">
    <source>
        <dbReference type="Proteomes" id="UP000617426"/>
    </source>
</evidence>
<dbReference type="Pfam" id="PF00535">
    <property type="entry name" value="Glycos_transf_2"/>
    <property type="match status" value="1"/>
</dbReference>
<organism evidence="2 3">
    <name type="scientific">Schaalia hyovaginalis</name>
    <dbReference type="NCBI Taxonomy" id="29316"/>
    <lineage>
        <taxon>Bacteria</taxon>
        <taxon>Bacillati</taxon>
        <taxon>Actinomycetota</taxon>
        <taxon>Actinomycetes</taxon>
        <taxon>Actinomycetales</taxon>
        <taxon>Actinomycetaceae</taxon>
        <taxon>Schaalia</taxon>
    </lineage>
</organism>
<evidence type="ECO:0000259" key="1">
    <source>
        <dbReference type="Pfam" id="PF00535"/>
    </source>
</evidence>
<protein>
    <submittedName>
        <fullName evidence="2">Glycosyltransferase involved in cell wall biosynthesis</fullName>
    </submittedName>
</protein>
<sequence length="339" mass="37281">MVQGKSESAGWNADPLPGIPRPPRISVALCTYRGEAFIADQIASILDQTLPVDEIVLGDDSPDETTIRIVESMLADAPVDLVIRRHRPALGVKDNFSDAIASTTGDVILLCDQDDVWARDKAERLVRHLDEVELVHTDAVLIDSDGAPLGTTLLGELRVSAWERENLERGDALAVLLKRNLVTGATAAVRGDFARAAMPVPEGWIHDEWLGMLAAIDRSLRLLPEGLTSYRQHANNQIGARRESMIHRVMRMLAPDPDDDRRRLVRALSASEFASRTGRGSASDRARIAEAARHQRARSLMPSGRIERIPAILAEGLSGRYGRCSRGLLTFCRDLLQVK</sequence>
<dbReference type="InterPro" id="IPR001173">
    <property type="entry name" value="Glyco_trans_2-like"/>
</dbReference>
<evidence type="ECO:0000313" key="2">
    <source>
        <dbReference type="EMBL" id="MBB6334285.1"/>
    </source>
</evidence>
<dbReference type="RefSeq" id="WP_184452157.1">
    <property type="nucleotide sequence ID" value="NZ_JACHMK010000001.1"/>
</dbReference>
<dbReference type="SUPFAM" id="SSF53448">
    <property type="entry name" value="Nucleotide-diphospho-sugar transferases"/>
    <property type="match status" value="1"/>
</dbReference>